<evidence type="ECO:0000313" key="1">
    <source>
        <dbReference type="EMBL" id="KKR98959.1"/>
    </source>
</evidence>
<protein>
    <submittedName>
        <fullName evidence="1">Uncharacterized protein</fullName>
    </submittedName>
</protein>
<accession>A0A0G0VDI9</accession>
<comment type="caution">
    <text evidence="1">The sequence shown here is derived from an EMBL/GenBank/DDBJ whole genome shotgun (WGS) entry which is preliminary data.</text>
</comment>
<evidence type="ECO:0000313" key="2">
    <source>
        <dbReference type="Proteomes" id="UP000033930"/>
    </source>
</evidence>
<dbReference type="EMBL" id="LCAW01000012">
    <property type="protein sequence ID" value="KKR98959.1"/>
    <property type="molecule type" value="Genomic_DNA"/>
</dbReference>
<dbReference type="Proteomes" id="UP000033930">
    <property type="component" value="Unassembled WGS sequence"/>
</dbReference>
<proteinExistence type="predicted"/>
<sequence length="76" mass="8683">MTDEGEAVMEFHDAHNHEFKHRFKGDVTVWQLERPAQEEQGPNLAVQAYVRSLRGQTDAVKEAGVPRPRKIGMTPR</sequence>
<name>A0A0G0VDI9_9BACT</name>
<dbReference type="AlphaFoldDB" id="A0A0G0VDI9"/>
<reference evidence="1 2" key="1">
    <citation type="journal article" date="2015" name="Nature">
        <title>rRNA introns, odd ribosomes, and small enigmatic genomes across a large radiation of phyla.</title>
        <authorList>
            <person name="Brown C.T."/>
            <person name="Hug L.A."/>
            <person name="Thomas B.C."/>
            <person name="Sharon I."/>
            <person name="Castelle C.J."/>
            <person name="Singh A."/>
            <person name="Wilkins M.J."/>
            <person name="Williams K.H."/>
            <person name="Banfield J.F."/>
        </authorList>
    </citation>
    <scope>NUCLEOTIDE SEQUENCE [LARGE SCALE GENOMIC DNA]</scope>
</reference>
<gene>
    <name evidence="1" type="ORF">UU50_C0012G0007</name>
</gene>
<organism evidence="1 2">
    <name type="scientific">Candidatus Uhrbacteria bacterium GW2011_GWC1_41_20</name>
    <dbReference type="NCBI Taxonomy" id="1618983"/>
    <lineage>
        <taxon>Bacteria</taxon>
        <taxon>Candidatus Uhriibacteriota</taxon>
    </lineage>
</organism>